<organism evidence="4 5">
    <name type="scientific">Lagenidium giganteum</name>
    <dbReference type="NCBI Taxonomy" id="4803"/>
    <lineage>
        <taxon>Eukaryota</taxon>
        <taxon>Sar</taxon>
        <taxon>Stramenopiles</taxon>
        <taxon>Oomycota</taxon>
        <taxon>Peronosporomycetes</taxon>
        <taxon>Pythiales</taxon>
        <taxon>Pythiaceae</taxon>
    </lineage>
</organism>
<dbReference type="SMART" id="SM00369">
    <property type="entry name" value="LRR_TYP"/>
    <property type="match status" value="14"/>
</dbReference>
<evidence type="ECO:0008006" key="6">
    <source>
        <dbReference type="Google" id="ProtNLM"/>
    </source>
</evidence>
<dbReference type="PROSITE" id="PS51450">
    <property type="entry name" value="LRR"/>
    <property type="match status" value="13"/>
</dbReference>
<keyword evidence="5" id="KW-1185">Reference proteome</keyword>
<dbReference type="SUPFAM" id="SSF52058">
    <property type="entry name" value="L domain-like"/>
    <property type="match status" value="2"/>
</dbReference>
<dbReference type="PANTHER" id="PTHR46652">
    <property type="entry name" value="LEUCINE-RICH REPEAT AND IQ DOMAIN-CONTAINING PROTEIN 1-RELATED"/>
    <property type="match status" value="1"/>
</dbReference>
<protein>
    <recommendedName>
        <fullName evidence="6">Protein phosphatase 1 regulatory subunit 22</fullName>
    </recommendedName>
</protein>
<feature type="compositionally biased region" description="Polar residues" evidence="3">
    <location>
        <begin position="1072"/>
        <end position="1083"/>
    </location>
</feature>
<feature type="compositionally biased region" description="Polar residues" evidence="3">
    <location>
        <begin position="1675"/>
        <end position="1688"/>
    </location>
</feature>
<dbReference type="Gene3D" id="3.80.10.10">
    <property type="entry name" value="Ribonuclease Inhibitor"/>
    <property type="match status" value="6"/>
</dbReference>
<feature type="region of interest" description="Disordered" evidence="3">
    <location>
        <begin position="1066"/>
        <end position="1093"/>
    </location>
</feature>
<dbReference type="InterPro" id="IPR001611">
    <property type="entry name" value="Leu-rich_rpt"/>
</dbReference>
<keyword evidence="2" id="KW-0677">Repeat</keyword>
<comment type="caution">
    <text evidence="4">The sequence shown here is derived from an EMBL/GenBank/DDBJ whole genome shotgun (WGS) entry which is preliminary data.</text>
</comment>
<dbReference type="InterPro" id="IPR050836">
    <property type="entry name" value="SDS22/Internalin_LRR"/>
</dbReference>
<evidence type="ECO:0000256" key="2">
    <source>
        <dbReference type="ARBA" id="ARBA00022737"/>
    </source>
</evidence>
<dbReference type="Pfam" id="PF14580">
    <property type="entry name" value="LRR_9"/>
    <property type="match status" value="3"/>
</dbReference>
<feature type="compositionally biased region" description="Polar residues" evidence="3">
    <location>
        <begin position="1857"/>
        <end position="1883"/>
    </location>
</feature>
<evidence type="ECO:0000256" key="1">
    <source>
        <dbReference type="ARBA" id="ARBA00022614"/>
    </source>
</evidence>
<dbReference type="SUPFAM" id="SSF52075">
    <property type="entry name" value="Outer arm dynein light chain 1"/>
    <property type="match status" value="1"/>
</dbReference>
<dbReference type="Pfam" id="PF12799">
    <property type="entry name" value="LRR_4"/>
    <property type="match status" value="2"/>
</dbReference>
<dbReference type="SMART" id="SM00365">
    <property type="entry name" value="LRR_SD22"/>
    <property type="match status" value="16"/>
</dbReference>
<evidence type="ECO:0000313" key="5">
    <source>
        <dbReference type="Proteomes" id="UP001146120"/>
    </source>
</evidence>
<proteinExistence type="predicted"/>
<reference evidence="4" key="2">
    <citation type="journal article" date="2023" name="Microbiol Resour">
        <title>Decontamination and Annotation of the Draft Genome Sequence of the Oomycete Lagenidium giganteum ARSEF 373.</title>
        <authorList>
            <person name="Morgan W.R."/>
            <person name="Tartar A."/>
        </authorList>
    </citation>
    <scope>NUCLEOTIDE SEQUENCE</scope>
    <source>
        <strain evidence="4">ARSEF 373</strain>
    </source>
</reference>
<accession>A0AAV2YW88</accession>
<reference evidence="4" key="1">
    <citation type="submission" date="2022-11" db="EMBL/GenBank/DDBJ databases">
        <authorList>
            <person name="Morgan W.R."/>
            <person name="Tartar A."/>
        </authorList>
    </citation>
    <scope>NUCLEOTIDE SEQUENCE</scope>
    <source>
        <strain evidence="4">ARSEF 373</strain>
    </source>
</reference>
<gene>
    <name evidence="4" type="ORF">N0F65_005265</name>
</gene>
<feature type="region of interest" description="Disordered" evidence="3">
    <location>
        <begin position="1670"/>
        <end position="1705"/>
    </location>
</feature>
<dbReference type="PANTHER" id="PTHR46652:SF3">
    <property type="entry name" value="LEUCINE-RICH REPEAT-CONTAINING PROTEIN 9"/>
    <property type="match status" value="1"/>
</dbReference>
<keyword evidence="1" id="KW-0433">Leucine-rich repeat</keyword>
<dbReference type="InterPro" id="IPR003591">
    <property type="entry name" value="Leu-rich_rpt_typical-subtyp"/>
</dbReference>
<evidence type="ECO:0000256" key="3">
    <source>
        <dbReference type="SAM" id="MobiDB-lite"/>
    </source>
</evidence>
<feature type="compositionally biased region" description="Basic and acidic residues" evidence="3">
    <location>
        <begin position="538"/>
        <end position="554"/>
    </location>
</feature>
<dbReference type="InterPro" id="IPR032675">
    <property type="entry name" value="LRR_dom_sf"/>
</dbReference>
<feature type="compositionally biased region" description="Polar residues" evidence="3">
    <location>
        <begin position="795"/>
        <end position="805"/>
    </location>
</feature>
<dbReference type="EMBL" id="DAKRPA010000116">
    <property type="protein sequence ID" value="DAZ98103.1"/>
    <property type="molecule type" value="Genomic_DNA"/>
</dbReference>
<feature type="region of interest" description="Disordered" evidence="3">
    <location>
        <begin position="1855"/>
        <end position="1883"/>
    </location>
</feature>
<feature type="region of interest" description="Disordered" evidence="3">
    <location>
        <begin position="56"/>
        <end position="78"/>
    </location>
</feature>
<feature type="region of interest" description="Disordered" evidence="3">
    <location>
        <begin position="795"/>
        <end position="818"/>
    </location>
</feature>
<dbReference type="InterPro" id="IPR025875">
    <property type="entry name" value="Leu-rich_rpt_4"/>
</dbReference>
<dbReference type="Proteomes" id="UP001146120">
    <property type="component" value="Unassembled WGS sequence"/>
</dbReference>
<feature type="region of interest" description="Disordered" evidence="3">
    <location>
        <begin position="530"/>
        <end position="557"/>
    </location>
</feature>
<feature type="region of interest" description="Disordered" evidence="3">
    <location>
        <begin position="1811"/>
        <end position="1835"/>
    </location>
</feature>
<evidence type="ECO:0000313" key="4">
    <source>
        <dbReference type="EMBL" id="DAZ98103.1"/>
    </source>
</evidence>
<sequence length="1883" mass="208830">MSAHESDALPLLVPLNANTASAAGTANGGAGAGSGGSNGLSIPKRDLMAHHVNSKLQTAPTDDDDSSKAPLVPTNNTDLPSAQREKLLLFEANSELQELCRDNGITGSTFSKKAHTVTSLDMFLGFWGSMKSVQSFSALRELSITKHPTIVAIEGVDGCPHLELLSITECCLERIDNLQHCTKLRRLNLSSNKIRKIENLDNLVQLETLWLNDNQIDKIEGLWKLSKLKVLWLCRNRIERIDSALNGNVSLTELNLADNRLCSFKSLLSLTNLDQLSTLTLSDPHFGENPVCRLCNYQTYLMCQLARLTMLDTVELSARNKQIAEATMIKKKMYYNMRIKAIKRDIRHRMKHTESIRNLAEQHIELNLGVLIRQKKDIERFLATQCHKQTSALDDNSQLILDMRKKLECVEACMKDRFGAVHRMGREFDNLRTTLQWTADISITRLMLELETGGNIRLEDGKPTDAWFASCVDLVKSRFFQSDLKNFGIQDVRINRVTRINNRYLRNRFHTRMEEILVVPEQQIKDNVSKKGVTVPVKDPEDKDSTSFSKESDRASPSVLTPLDLSNQYAATTSVPGAVLENSLEYLFYVQPPLLDHTSRTSDIEQFFVAENGFRDANDYRSMGVDGAIKLSNSLALLDAPRIAAALSAKGLHIQKRDISSQDLIRYSTMSLPQQLVDMKKDLTWEMKSALKLVSTGEWEIPGGVLLVVKVFPGLTKYVVDNEVLPTPVDARKYPGLQSLQAARGLSNPSDGTKQKVYYLFDKALVLPEYLVEYQYVSSESSVSSAITGIAPLTMSTAQPSSSEPTVPDPALDPPRAGDDEAIDLGLVTKLADEFERKYRVRKSQGANGDGLMSPTSAAAASFRLTYDENVTRALQMEPTVPATSESEVEISPQPAVKVKVDASRIKYLNLINCELESIPDLSQVAEYLEVLVLSYNKLHRLDLTRPLPKLQSIDLSYNHIRRVDYLDYMPSITAIELNHNQLFAFEDIEYLGRIRGGHLRHVDLRKNPLCDTKRYRIHVLQYLSNLDTLDQQRVSREEYVAAKRLITKLSAAKIWEYVRGRKLSSGGVATGESSDTTSNQLSCKPELDEDDAQSASNIAKRSWTTIEELCLNRELVSVIEGLEYMTSLRSISLCDNIIKRIDGFKACSRLEELSLEDNEIARIENLESLVFLKKLNLGRNRLTSIENLESLDNLTQLSLEENQITSLRGLGNAHKLMELYIGSNKIESLKEIQHLKSLPKLTILDLSGNEITRLVDYRLYSVYYLRRVKVLDGVSISPQDQSDAKQKYSGKLTTEFIAEKCGNAFDRIQEMNLSSCRIREIGSITGKVFPNMRELNLENNQISDISGLEALPRLRVLNLTRNRIERLMPAGSGATFSPPDGHEGRGVLACLKLEQLFLGYNQISDMSVLGFQFLDELKVLSLEGNSIVFFAGLESNLELRELRLDRNKIRQLDAHSTLALSQLRLLSMEENGLKSLSNFNNLVRLETLDLSNNRILELEEVDKLTSAPTLLDLRLANNPVTKKHMYRQTVAFRLTALKTLDGKEITADERERIEIFFSHERAAAAMSGSLTDRLLADMRNINTHQSALLSLTPTAVPGKQQASSLMQTTSIPISASAGKNASAQIASQSSSNDVFSGSVLRKNPMASTSLPAAPQSNSAYAKGGDQTADISIGITPSSGNGSNNTKTRFAPVQPQQQQSQQHIFRSNPLSNQSSVQLGPGAVSSSFSSATATVASAFGALSGGSSSDHFHLGSLRSDRRRMSSVHFDQTLTTGSNEQVKLPSGLVSTHAVIRGPTSIMGQGVIIHPSSADATKPLPAGGSNGSATMPPPSLASDSTRSFTGYVVSYANQKRYPSFQDLQTEPTPSQFGTTRFPSANVHNRSR</sequence>
<name>A0AAV2YW88_9STRA</name>
<dbReference type="SMART" id="SM00364">
    <property type="entry name" value="LRR_BAC"/>
    <property type="match status" value="9"/>
</dbReference>